<protein>
    <submittedName>
        <fullName evidence="7">Polyhydroxyalkanoate synthase</fullName>
    </submittedName>
</protein>
<name>A0A4R2L2X7_9GAMM</name>
<dbReference type="InterPro" id="IPR000073">
    <property type="entry name" value="AB_hydrolase_1"/>
</dbReference>
<evidence type="ECO:0000256" key="2">
    <source>
        <dbReference type="ARBA" id="ARBA00022490"/>
    </source>
</evidence>
<evidence type="ECO:0000259" key="5">
    <source>
        <dbReference type="Pfam" id="PF00561"/>
    </source>
</evidence>
<dbReference type="GO" id="GO:0016746">
    <property type="term" value="F:acyltransferase activity"/>
    <property type="evidence" value="ECO:0007669"/>
    <property type="project" value="UniProtKB-KW"/>
</dbReference>
<feature type="domain" description="AB hydrolase-1" evidence="5">
    <location>
        <begin position="282"/>
        <end position="520"/>
    </location>
</feature>
<dbReference type="SUPFAM" id="SSF53474">
    <property type="entry name" value="alpha/beta-Hydrolases"/>
    <property type="match status" value="1"/>
</dbReference>
<proteinExistence type="predicted"/>
<keyword evidence="2" id="KW-0963">Cytoplasm</keyword>
<dbReference type="Proteomes" id="UP000295765">
    <property type="component" value="Unassembled WGS sequence"/>
</dbReference>
<keyword evidence="8" id="KW-1185">Reference proteome</keyword>
<comment type="caution">
    <text evidence="7">The sequence shown here is derived from an EMBL/GenBank/DDBJ whole genome shotgun (WGS) entry which is preliminary data.</text>
</comment>
<dbReference type="PANTHER" id="PTHR36837">
    <property type="entry name" value="POLY(3-HYDROXYALKANOATE) POLYMERASE SUBUNIT PHAC"/>
    <property type="match status" value="1"/>
</dbReference>
<evidence type="ECO:0000256" key="1">
    <source>
        <dbReference type="ARBA" id="ARBA00004496"/>
    </source>
</evidence>
<organism evidence="7 8">
    <name type="scientific">Plasticicumulans lactativorans</name>
    <dbReference type="NCBI Taxonomy" id="1133106"/>
    <lineage>
        <taxon>Bacteria</taxon>
        <taxon>Pseudomonadati</taxon>
        <taxon>Pseudomonadota</taxon>
        <taxon>Gammaproteobacteria</taxon>
        <taxon>Candidatus Competibacteraceae</taxon>
        <taxon>Plasticicumulans</taxon>
    </lineage>
</organism>
<comment type="subcellular location">
    <subcellularLocation>
        <location evidence="1">Cytoplasm</location>
    </subcellularLocation>
</comment>
<dbReference type="PANTHER" id="PTHR36837:SF5">
    <property type="entry name" value="POLY-3-HYDROXYBUTYRATE SYNTHASE"/>
    <property type="match status" value="1"/>
</dbReference>
<feature type="domain" description="Poly-beta-hydroxybutyrate polymerase N-terminal" evidence="6">
    <location>
        <begin position="108"/>
        <end position="280"/>
    </location>
</feature>
<dbReference type="InterPro" id="IPR010941">
    <property type="entry name" value="PhaC_N"/>
</dbReference>
<evidence type="ECO:0000259" key="6">
    <source>
        <dbReference type="Pfam" id="PF07167"/>
    </source>
</evidence>
<keyword evidence="4" id="KW-0012">Acyltransferase</keyword>
<evidence type="ECO:0000313" key="8">
    <source>
        <dbReference type="Proteomes" id="UP000295765"/>
    </source>
</evidence>
<reference evidence="7 8" key="1">
    <citation type="submission" date="2019-03" db="EMBL/GenBank/DDBJ databases">
        <title>Genomic Encyclopedia of Type Strains, Phase IV (KMG-IV): sequencing the most valuable type-strain genomes for metagenomic binning, comparative biology and taxonomic classification.</title>
        <authorList>
            <person name="Goeker M."/>
        </authorList>
    </citation>
    <scope>NUCLEOTIDE SEQUENCE [LARGE SCALE GENOMIC DNA]</scope>
    <source>
        <strain evidence="7 8">DSM 25287</strain>
    </source>
</reference>
<dbReference type="Gene3D" id="3.40.50.1820">
    <property type="entry name" value="alpha/beta hydrolase"/>
    <property type="match status" value="1"/>
</dbReference>
<dbReference type="OrthoDB" id="7208816at2"/>
<dbReference type="GO" id="GO:0005737">
    <property type="term" value="C:cytoplasm"/>
    <property type="evidence" value="ECO:0007669"/>
    <property type="project" value="UniProtKB-SubCell"/>
</dbReference>
<dbReference type="EMBL" id="SLWY01000011">
    <property type="protein sequence ID" value="TCO80844.1"/>
    <property type="molecule type" value="Genomic_DNA"/>
</dbReference>
<accession>A0A4R2L2X7</accession>
<dbReference type="RefSeq" id="WP_132542565.1">
    <property type="nucleotide sequence ID" value="NZ_SLWY01000011.1"/>
</dbReference>
<dbReference type="NCBIfam" id="TIGR01838">
    <property type="entry name" value="PHA_synth_I"/>
    <property type="match status" value="1"/>
</dbReference>
<keyword evidence="3" id="KW-0808">Transferase</keyword>
<dbReference type="InterPro" id="IPR029058">
    <property type="entry name" value="AB_hydrolase_fold"/>
</dbReference>
<dbReference type="GO" id="GO:0042619">
    <property type="term" value="P:poly-hydroxybutyrate biosynthetic process"/>
    <property type="evidence" value="ECO:0007669"/>
    <property type="project" value="InterPro"/>
</dbReference>
<dbReference type="AlphaFoldDB" id="A0A4R2L2X7"/>
<sequence length="599" mass="66680">MSAETNPPVSLPDPLVIAETLREITDTSNRLMNSLLQRRLDGQAVAYSDELGIGQAFLEMSGKLMLDPFRLAENHLSLWRDALELWTSTCTGALGLRSVPVIAPSQGDRRFKDEAWNEHVLFDFIKQSYLLGARWLQQTVAGVDGLDERTARKVEFYTRQFIDALAPTNFALTNPEALREIYRTGGESLLKGLRNLLVDLERGGGGRLAIRMTDPDAFELGVNVAVTPGKVVFQNAMMQLIQYAPHGKTAWRRPLLIVPPWINKFYILDLRERNSFIRWAVQQGHTVFVISWVNPSAEYAQRGFDDYLAEGTLAALDAIELATGERRVNAVGYCLGGTLLAATLGWLGAAGDERIASATFFTTMIDFSEPGELEVFLDDVQLSSIEKRMERAGYLDGAEMATTFNMLRANDLIWSFAVNNYLLGKDPFPFDLLYWNSDSTRMPAKMHSFYLRNMYQKNLLREPGGLNIAGRPIDLGRVTVPVYFLSTIEDHIAPWKSTYLGAPLFGGPVKFVLGGSGHIAGVINPPVARKYGYWTNPVLPADSGAWLADAVQTPGSWWDDWSQWVEAHDAERVPAREPGDGALPALEDAPGSYVKRRIT</sequence>
<evidence type="ECO:0000256" key="4">
    <source>
        <dbReference type="ARBA" id="ARBA00023315"/>
    </source>
</evidence>
<dbReference type="InterPro" id="IPR051321">
    <property type="entry name" value="PHA/PHB_synthase"/>
</dbReference>
<dbReference type="InterPro" id="IPR010963">
    <property type="entry name" value="PHA_synth_I"/>
</dbReference>
<dbReference type="Pfam" id="PF07167">
    <property type="entry name" value="PhaC_N"/>
    <property type="match status" value="1"/>
</dbReference>
<evidence type="ECO:0000256" key="3">
    <source>
        <dbReference type="ARBA" id="ARBA00022679"/>
    </source>
</evidence>
<dbReference type="Pfam" id="PF00561">
    <property type="entry name" value="Abhydrolase_1"/>
    <property type="match status" value="1"/>
</dbReference>
<gene>
    <name evidence="7" type="ORF">EV699_11145</name>
</gene>
<evidence type="ECO:0000313" key="7">
    <source>
        <dbReference type="EMBL" id="TCO80844.1"/>
    </source>
</evidence>